<dbReference type="EMBL" id="CAAALY010065420">
    <property type="protein sequence ID" value="VEL24032.1"/>
    <property type="molecule type" value="Genomic_DNA"/>
</dbReference>
<evidence type="ECO:0000313" key="2">
    <source>
        <dbReference type="Proteomes" id="UP000784294"/>
    </source>
</evidence>
<reference evidence="1" key="1">
    <citation type="submission" date="2018-11" db="EMBL/GenBank/DDBJ databases">
        <authorList>
            <consortium name="Pathogen Informatics"/>
        </authorList>
    </citation>
    <scope>NUCLEOTIDE SEQUENCE</scope>
</reference>
<keyword evidence="2" id="KW-1185">Reference proteome</keyword>
<accession>A0A448WZB7</accession>
<protein>
    <submittedName>
        <fullName evidence="1">Uncharacterized protein</fullName>
    </submittedName>
</protein>
<gene>
    <name evidence="1" type="ORF">PXEA_LOCUS17472</name>
</gene>
<dbReference type="Proteomes" id="UP000784294">
    <property type="component" value="Unassembled WGS sequence"/>
</dbReference>
<organism evidence="1 2">
    <name type="scientific">Protopolystoma xenopodis</name>
    <dbReference type="NCBI Taxonomy" id="117903"/>
    <lineage>
        <taxon>Eukaryota</taxon>
        <taxon>Metazoa</taxon>
        <taxon>Spiralia</taxon>
        <taxon>Lophotrochozoa</taxon>
        <taxon>Platyhelminthes</taxon>
        <taxon>Monogenea</taxon>
        <taxon>Polyopisthocotylea</taxon>
        <taxon>Polystomatidea</taxon>
        <taxon>Polystomatidae</taxon>
        <taxon>Protopolystoma</taxon>
    </lineage>
</organism>
<proteinExistence type="predicted"/>
<evidence type="ECO:0000313" key="1">
    <source>
        <dbReference type="EMBL" id="VEL24032.1"/>
    </source>
</evidence>
<comment type="caution">
    <text evidence="1">The sequence shown here is derived from an EMBL/GenBank/DDBJ whole genome shotgun (WGS) entry which is preliminary data.</text>
</comment>
<dbReference type="AlphaFoldDB" id="A0A448WZB7"/>
<name>A0A448WZB7_9PLAT</name>
<sequence>MGNGIKKGGSTEGGYQAGCQLSGLQAMGVRLLLASTTKSASDVGWCVDRTHFREGAFRLVGRGDGITLWNWGRTAITHEVEGFWPGNKQIPQLTPPRGSRTIHSFCLITTSSLAYSNHRPAITYPPSVAIRPSTNATPFAGYSSNFAIFCSLALTRHVSLSSSSP</sequence>